<protein>
    <submittedName>
        <fullName evidence="2">Uncharacterized protein</fullName>
    </submittedName>
</protein>
<evidence type="ECO:0000313" key="3">
    <source>
        <dbReference type="Proteomes" id="UP001152523"/>
    </source>
</evidence>
<keyword evidence="3" id="KW-1185">Reference proteome</keyword>
<dbReference type="EMBL" id="CAMAPF010000967">
    <property type="protein sequence ID" value="CAH9131932.1"/>
    <property type="molecule type" value="Genomic_DNA"/>
</dbReference>
<dbReference type="Proteomes" id="UP001152523">
    <property type="component" value="Unassembled WGS sequence"/>
</dbReference>
<accession>A0AAV0F953</accession>
<gene>
    <name evidence="2" type="ORF">CEPIT_LOCUS31782</name>
</gene>
<evidence type="ECO:0000256" key="1">
    <source>
        <dbReference type="SAM" id="MobiDB-lite"/>
    </source>
</evidence>
<feature type="region of interest" description="Disordered" evidence="1">
    <location>
        <begin position="1"/>
        <end position="69"/>
    </location>
</feature>
<feature type="compositionally biased region" description="Polar residues" evidence="1">
    <location>
        <begin position="29"/>
        <end position="63"/>
    </location>
</feature>
<comment type="caution">
    <text evidence="2">The sequence shown here is derived from an EMBL/GenBank/DDBJ whole genome shotgun (WGS) entry which is preliminary data.</text>
</comment>
<dbReference type="AlphaFoldDB" id="A0AAV0F953"/>
<name>A0AAV0F953_9ASTE</name>
<proteinExistence type="predicted"/>
<evidence type="ECO:0000313" key="2">
    <source>
        <dbReference type="EMBL" id="CAH9131932.1"/>
    </source>
</evidence>
<organism evidence="2 3">
    <name type="scientific">Cuscuta epithymum</name>
    <dbReference type="NCBI Taxonomy" id="186058"/>
    <lineage>
        <taxon>Eukaryota</taxon>
        <taxon>Viridiplantae</taxon>
        <taxon>Streptophyta</taxon>
        <taxon>Embryophyta</taxon>
        <taxon>Tracheophyta</taxon>
        <taxon>Spermatophyta</taxon>
        <taxon>Magnoliopsida</taxon>
        <taxon>eudicotyledons</taxon>
        <taxon>Gunneridae</taxon>
        <taxon>Pentapetalae</taxon>
        <taxon>asterids</taxon>
        <taxon>lamiids</taxon>
        <taxon>Solanales</taxon>
        <taxon>Convolvulaceae</taxon>
        <taxon>Cuscuteae</taxon>
        <taxon>Cuscuta</taxon>
        <taxon>Cuscuta subgen. Cuscuta</taxon>
    </lineage>
</organism>
<sequence length="148" mass="16581">MGHKKKKTPPPPTKSSSRIKAKAQRKNMEVSTDVTQDSKPLDANSQILEESCSSKMEPTSDPTLETPREDISTMVEVTSSPITENQTIDVPIVEHTEEMEEPLVPFVDFNIEPILEDNDIPILEEETAYVVDPMVEEVLEKEMAEANI</sequence>
<reference evidence="2" key="1">
    <citation type="submission" date="2022-07" db="EMBL/GenBank/DDBJ databases">
        <authorList>
            <person name="Macas J."/>
            <person name="Novak P."/>
            <person name="Neumann P."/>
        </authorList>
    </citation>
    <scope>NUCLEOTIDE SEQUENCE</scope>
</reference>